<feature type="binding site" evidence="7">
    <location>
        <begin position="226"/>
        <end position="228"/>
    </location>
    <ligand>
        <name>ATP</name>
        <dbReference type="ChEBI" id="CHEBI:30616"/>
    </ligand>
</feature>
<dbReference type="NCBIfam" id="TIGR00459">
    <property type="entry name" value="aspS_bact"/>
    <property type="match status" value="1"/>
</dbReference>
<dbReference type="Pfam" id="PF00152">
    <property type="entry name" value="tRNA-synt_2"/>
    <property type="match status" value="1"/>
</dbReference>
<dbReference type="SUPFAM" id="SSF55261">
    <property type="entry name" value="GAD domain-like"/>
    <property type="match status" value="1"/>
</dbReference>
<dbReference type="InterPro" id="IPR004524">
    <property type="entry name" value="Asp-tRNA-ligase_1"/>
</dbReference>
<feature type="binding site" evidence="7">
    <location>
        <position position="496"/>
    </location>
    <ligand>
        <name>ATP</name>
        <dbReference type="ChEBI" id="CHEBI:30616"/>
    </ligand>
</feature>
<dbReference type="GO" id="GO:0006422">
    <property type="term" value="P:aspartyl-tRNA aminoacylation"/>
    <property type="evidence" value="ECO:0007669"/>
    <property type="project" value="UniProtKB-UniRule"/>
</dbReference>
<comment type="subcellular location">
    <subcellularLocation>
        <location evidence="7">Cytoplasm</location>
    </subcellularLocation>
</comment>
<dbReference type="Pfam" id="PF02938">
    <property type="entry name" value="GAD"/>
    <property type="match status" value="1"/>
</dbReference>
<dbReference type="Gene3D" id="3.30.930.10">
    <property type="entry name" value="Bira Bifunctional Protein, Domain 2"/>
    <property type="match status" value="1"/>
</dbReference>
<evidence type="ECO:0000256" key="1">
    <source>
        <dbReference type="ARBA" id="ARBA00006303"/>
    </source>
</evidence>
<comment type="subunit">
    <text evidence="7">Homodimer.</text>
</comment>
<dbReference type="GO" id="GO:0050560">
    <property type="term" value="F:aspartate-tRNA(Asn) ligase activity"/>
    <property type="evidence" value="ECO:0007669"/>
    <property type="project" value="UniProtKB-EC"/>
</dbReference>
<evidence type="ECO:0000256" key="6">
    <source>
        <dbReference type="ARBA" id="ARBA00023146"/>
    </source>
</evidence>
<evidence type="ECO:0000256" key="4">
    <source>
        <dbReference type="ARBA" id="ARBA00022840"/>
    </source>
</evidence>
<feature type="binding site" evidence="7">
    <location>
        <begin position="548"/>
        <end position="551"/>
    </location>
    <ligand>
        <name>ATP</name>
        <dbReference type="ChEBI" id="CHEBI:30616"/>
    </ligand>
</feature>
<comment type="catalytic activity">
    <reaction evidence="7">
        <text>tRNA(Asx) + L-aspartate + ATP = L-aspartyl-tRNA(Asx) + AMP + diphosphate</text>
        <dbReference type="Rhea" id="RHEA:18349"/>
        <dbReference type="Rhea" id="RHEA-COMP:9710"/>
        <dbReference type="Rhea" id="RHEA-COMP:9711"/>
        <dbReference type="ChEBI" id="CHEBI:29991"/>
        <dbReference type="ChEBI" id="CHEBI:30616"/>
        <dbReference type="ChEBI" id="CHEBI:33019"/>
        <dbReference type="ChEBI" id="CHEBI:78442"/>
        <dbReference type="ChEBI" id="CHEBI:78516"/>
        <dbReference type="ChEBI" id="CHEBI:456215"/>
        <dbReference type="EC" id="6.1.1.23"/>
    </reaction>
</comment>
<keyword evidence="3 7" id="KW-0547">Nucleotide-binding</keyword>
<dbReference type="PRINTS" id="PR01042">
    <property type="entry name" value="TRNASYNTHASP"/>
</dbReference>
<dbReference type="Pfam" id="PF01336">
    <property type="entry name" value="tRNA_anti-codon"/>
    <property type="match status" value="1"/>
</dbReference>
<dbReference type="PANTHER" id="PTHR22594">
    <property type="entry name" value="ASPARTYL/LYSYL-TRNA SYNTHETASE"/>
    <property type="match status" value="1"/>
</dbReference>
<feature type="site" description="Important for tRNA non-discrimination" evidence="7">
    <location>
        <position position="33"/>
    </location>
</feature>
<sequence>MHHYRTHKCDELRSSNIGQDVRISGWVHRIRDHGGLLFIDLRDHYGITQCVVEPGTDTFNLAETIRSEWVVCLTGTVKARIDETINVDKSISSLPTGEIELFIKDIEILSKAEELPLPIFGEPDYPEDIRLKYRFLDLRRQTIHNNIVLRSNIIQSIRRRMLEENFTEYQTPILTASSPEGARDFLVPSRLHPGKFYALPQAPQQFKQLIMIAGFDRYFQIAPCFRDEDARADRSPGEFYQLDVEMSFVTQEDVFSAIEPVLVGVFQEFAKDMEVDTIIPKIPFMEALKKYGSDKPDLRIPIEMSNVSDIFEKSGFKIFADILDKSSDKREWYDKSEVWAIPAPGGGSRAFCDRMNSWAQGEGQPGLGYIFFKDGGGMGPVAKNIGDEKVQKLKKDLNLKDNDSVFFVCGVPSKFYDFAGKARNKIGEQLELIDDKKYKFCWIIDYPMFEVDDETKGYQFSHNPFSMPQGGLEALESKNPLDILAFQYDIVCNGIELSSGAIRNHVPEIMEKAFEIAGYNKSILEEKFSGMYNALKYGAPPHGGIAPGIDRIVMLLANEENLREVTMFPMNQQAEDLLMGAPSSVNHMQLKDLSIRSIEKK</sequence>
<feature type="domain" description="Aminoacyl-transfer RNA synthetases class-II family profile" evidence="8">
    <location>
        <begin position="149"/>
        <end position="569"/>
    </location>
</feature>
<evidence type="ECO:0000259" key="8">
    <source>
        <dbReference type="PROSITE" id="PS50862"/>
    </source>
</evidence>
<organism evidence="9 10">
    <name type="scientific">PS1 clade bacterium</name>
    <dbReference type="NCBI Taxonomy" id="2175152"/>
    <lineage>
        <taxon>Bacteria</taxon>
        <taxon>Pseudomonadati</taxon>
        <taxon>Pseudomonadota</taxon>
        <taxon>Alphaproteobacteria</taxon>
        <taxon>PS1 clade</taxon>
    </lineage>
</organism>
<dbReference type="InterPro" id="IPR029351">
    <property type="entry name" value="GAD_dom"/>
</dbReference>
<dbReference type="InterPro" id="IPR045864">
    <property type="entry name" value="aa-tRNA-synth_II/BPL/LPL"/>
</dbReference>
<dbReference type="PANTHER" id="PTHR22594:SF5">
    <property type="entry name" value="ASPARTATE--TRNA LIGASE, MITOCHONDRIAL"/>
    <property type="match status" value="1"/>
</dbReference>
<dbReference type="AlphaFoldDB" id="A0A368DPF2"/>
<dbReference type="InterPro" id="IPR047089">
    <property type="entry name" value="Asp-tRNA-ligase_1_N"/>
</dbReference>
<evidence type="ECO:0000256" key="5">
    <source>
        <dbReference type="ARBA" id="ARBA00022917"/>
    </source>
</evidence>
<dbReference type="InterPro" id="IPR047090">
    <property type="entry name" value="AspRS_core"/>
</dbReference>
<comment type="caution">
    <text evidence="7">Lacks conserved residue(s) required for the propagation of feature annotation.</text>
</comment>
<proteinExistence type="inferred from homology"/>
<dbReference type="SUPFAM" id="SSF55681">
    <property type="entry name" value="Class II aaRS and biotin synthetases"/>
    <property type="match status" value="1"/>
</dbReference>
<evidence type="ECO:0000256" key="3">
    <source>
        <dbReference type="ARBA" id="ARBA00022741"/>
    </source>
</evidence>
<feature type="binding site" evidence="7">
    <location>
        <position position="180"/>
    </location>
    <ligand>
        <name>L-aspartate</name>
        <dbReference type="ChEBI" id="CHEBI:29991"/>
    </ligand>
</feature>
<reference evidence="9 10" key="1">
    <citation type="journal article" date="2018" name="Microbiome">
        <title>Fine metagenomic profile of the Mediterranean stratified and mixed water columns revealed by assembly and recruitment.</title>
        <authorList>
            <person name="Haro-Moreno J.M."/>
            <person name="Lopez-Perez M."/>
            <person name="De La Torre J.R."/>
            <person name="Picazo A."/>
            <person name="Camacho A."/>
            <person name="Rodriguez-Valera F."/>
        </authorList>
    </citation>
    <scope>NUCLEOTIDE SEQUENCE [LARGE SCALE GENOMIC DNA]</scope>
    <source>
        <strain evidence="9">MED-G57</strain>
    </source>
</reference>
<keyword evidence="7" id="KW-0963">Cytoplasm</keyword>
<dbReference type="Gene3D" id="2.40.50.140">
    <property type="entry name" value="Nucleic acid-binding proteins"/>
    <property type="match status" value="1"/>
</dbReference>
<feature type="binding site" evidence="7">
    <location>
        <position position="226"/>
    </location>
    <ligand>
        <name>L-aspartate</name>
        <dbReference type="ChEBI" id="CHEBI:29991"/>
    </ligand>
</feature>
<evidence type="ECO:0000313" key="10">
    <source>
        <dbReference type="Proteomes" id="UP000253570"/>
    </source>
</evidence>
<evidence type="ECO:0000313" key="9">
    <source>
        <dbReference type="EMBL" id="RCL73719.1"/>
    </source>
</evidence>
<feature type="binding site" evidence="7">
    <location>
        <position position="503"/>
    </location>
    <ligand>
        <name>L-aspartate</name>
        <dbReference type="ChEBI" id="CHEBI:29991"/>
    </ligand>
</feature>
<evidence type="ECO:0000256" key="2">
    <source>
        <dbReference type="ARBA" id="ARBA00022598"/>
    </source>
</evidence>
<dbReference type="InterPro" id="IPR004364">
    <property type="entry name" value="Aa-tRNA-synt_II"/>
</dbReference>
<keyword evidence="6 7" id="KW-0030">Aminoacyl-tRNA synthetase</keyword>
<dbReference type="InterPro" id="IPR002312">
    <property type="entry name" value="Asp/Asn-tRNA-synth_IIb"/>
</dbReference>
<name>A0A368DPF2_9PROT</name>
<dbReference type="PROSITE" id="PS50862">
    <property type="entry name" value="AA_TRNA_LIGASE_II"/>
    <property type="match status" value="1"/>
</dbReference>
<dbReference type="GO" id="GO:0003676">
    <property type="term" value="F:nucleic acid binding"/>
    <property type="evidence" value="ECO:0007669"/>
    <property type="project" value="InterPro"/>
</dbReference>
<dbReference type="CDD" id="cd00777">
    <property type="entry name" value="AspRS_core"/>
    <property type="match status" value="1"/>
</dbReference>
<dbReference type="Proteomes" id="UP000253570">
    <property type="component" value="Unassembled WGS sequence"/>
</dbReference>
<accession>A0A368DPF2</accession>
<dbReference type="InterPro" id="IPR004115">
    <property type="entry name" value="GAD-like_sf"/>
</dbReference>
<dbReference type="GO" id="GO:0005737">
    <property type="term" value="C:cytoplasm"/>
    <property type="evidence" value="ECO:0007669"/>
    <property type="project" value="UniProtKB-SubCell"/>
</dbReference>
<gene>
    <name evidence="7" type="primary">aspS</name>
    <name evidence="9" type="ORF">DBW71_02780</name>
</gene>
<feature type="region of interest" description="Aspartate" evidence="7">
    <location>
        <begin position="204"/>
        <end position="207"/>
    </location>
</feature>
<dbReference type="InterPro" id="IPR004365">
    <property type="entry name" value="NA-bd_OB_tRNA"/>
</dbReference>
<dbReference type="GO" id="GO:0005524">
    <property type="term" value="F:ATP binding"/>
    <property type="evidence" value="ECO:0007669"/>
    <property type="project" value="UniProtKB-UniRule"/>
</dbReference>
<dbReference type="NCBIfam" id="NF001750">
    <property type="entry name" value="PRK00476.1"/>
    <property type="match status" value="1"/>
</dbReference>
<dbReference type="CDD" id="cd04317">
    <property type="entry name" value="EcAspRS_like_N"/>
    <property type="match status" value="1"/>
</dbReference>
<evidence type="ECO:0000256" key="7">
    <source>
        <dbReference type="HAMAP-Rule" id="MF_00044"/>
    </source>
</evidence>
<dbReference type="GO" id="GO:0004815">
    <property type="term" value="F:aspartate-tRNA ligase activity"/>
    <property type="evidence" value="ECO:0007669"/>
    <property type="project" value="UniProtKB-UniRule"/>
</dbReference>
<keyword evidence="2 7" id="KW-0436">Ligase</keyword>
<keyword evidence="5 7" id="KW-0648">Protein biosynthesis</keyword>
<keyword evidence="4 7" id="KW-0067">ATP-binding</keyword>
<comment type="caution">
    <text evidence="9">The sequence shown here is derived from an EMBL/GenBank/DDBJ whole genome shotgun (WGS) entry which is preliminary data.</text>
</comment>
<dbReference type="InterPro" id="IPR012340">
    <property type="entry name" value="NA-bd_OB-fold"/>
</dbReference>
<dbReference type="Gene3D" id="3.30.1360.30">
    <property type="entry name" value="GAD-like domain"/>
    <property type="match status" value="1"/>
</dbReference>
<comment type="function">
    <text evidence="7">Aspartyl-tRNA synthetase with relaxed tRNA specificity since it is able to aspartylate not only its cognate tRNA(Asp) but also tRNA(Asn). Reaction proceeds in two steps: L-aspartate is first activated by ATP to form Asp-AMP and then transferred to the acceptor end of tRNA(Asp/Asn).</text>
</comment>
<dbReference type="SUPFAM" id="SSF50249">
    <property type="entry name" value="Nucleic acid-binding proteins"/>
    <property type="match status" value="1"/>
</dbReference>
<protein>
    <recommendedName>
        <fullName evidence="7">Aspartate--tRNA(Asp/Asn) ligase</fullName>
        <ecNumber evidence="7">6.1.1.23</ecNumber>
    </recommendedName>
    <alternativeName>
        <fullName evidence="7">Aspartyl-tRNA synthetase</fullName>
        <shortName evidence="7">AspRS</shortName>
    </alternativeName>
    <alternativeName>
        <fullName evidence="7">Non-discriminating aspartyl-tRNA synthetase</fullName>
        <shortName evidence="7">ND-AspRS</shortName>
    </alternativeName>
</protein>
<feature type="binding site" evidence="7">
    <location>
        <position position="462"/>
    </location>
    <ligand>
        <name>L-aspartate</name>
        <dbReference type="ChEBI" id="CHEBI:29991"/>
    </ligand>
</feature>
<dbReference type="HAMAP" id="MF_00044">
    <property type="entry name" value="Asp_tRNA_synth_type1"/>
    <property type="match status" value="1"/>
</dbReference>
<comment type="similarity">
    <text evidence="1 7">Belongs to the class-II aminoacyl-tRNA synthetase family. Type 1 subfamily.</text>
</comment>
<dbReference type="EC" id="6.1.1.23" evidence="7"/>
<dbReference type="EMBL" id="QOQD01000005">
    <property type="protein sequence ID" value="RCL73719.1"/>
    <property type="molecule type" value="Genomic_DNA"/>
</dbReference>
<dbReference type="InterPro" id="IPR006195">
    <property type="entry name" value="aa-tRNA-synth_II"/>
</dbReference>